<comment type="catalytic activity">
    <reaction evidence="6">
        <text>ATP + H2O = ADP + phosphate + H(+)</text>
        <dbReference type="Rhea" id="RHEA:13065"/>
        <dbReference type="ChEBI" id="CHEBI:15377"/>
        <dbReference type="ChEBI" id="CHEBI:15378"/>
        <dbReference type="ChEBI" id="CHEBI:30616"/>
        <dbReference type="ChEBI" id="CHEBI:43474"/>
        <dbReference type="ChEBI" id="CHEBI:456216"/>
        <dbReference type="EC" id="3.6.4.13"/>
    </reaction>
</comment>
<dbReference type="PROSITE" id="PS00039">
    <property type="entry name" value="DEAD_ATP_HELICASE"/>
    <property type="match status" value="1"/>
</dbReference>
<evidence type="ECO:0000256" key="3">
    <source>
        <dbReference type="ARBA" id="ARBA00022801"/>
    </source>
</evidence>
<dbReference type="GO" id="GO:0016787">
    <property type="term" value="F:hydrolase activity"/>
    <property type="evidence" value="ECO:0007669"/>
    <property type="project" value="UniProtKB-KW"/>
</dbReference>
<dbReference type="InterPro" id="IPR027417">
    <property type="entry name" value="P-loop_NTPase"/>
</dbReference>
<dbReference type="WBParaSite" id="TMUE_2000008414.1">
    <property type="protein sequence ID" value="TMUE_2000008414.1"/>
    <property type="gene ID" value="WBGene00290843"/>
</dbReference>
<feature type="domain" description="Helicase ATP-binding" evidence="9">
    <location>
        <begin position="121"/>
        <end position="296"/>
    </location>
</feature>
<dbReference type="PROSITE" id="PS51192">
    <property type="entry name" value="HELICASE_ATP_BIND_1"/>
    <property type="match status" value="1"/>
</dbReference>
<dbReference type="FunFam" id="3.40.50.300:FF:000079">
    <property type="entry name" value="probable ATP-dependent RNA helicase DDX17"/>
    <property type="match status" value="1"/>
</dbReference>
<keyword evidence="2 7" id="KW-0547">Nucleotide-binding</keyword>
<evidence type="ECO:0000256" key="1">
    <source>
        <dbReference type="ARBA" id="ARBA00012552"/>
    </source>
</evidence>
<comment type="similarity">
    <text evidence="7">Belongs to the DEAD box helicase family.</text>
</comment>
<evidence type="ECO:0000256" key="2">
    <source>
        <dbReference type="ARBA" id="ARBA00022741"/>
    </source>
</evidence>
<dbReference type="FunFam" id="3.40.50.300:FF:000008">
    <property type="entry name" value="ATP-dependent RNA helicase RhlB"/>
    <property type="match status" value="1"/>
</dbReference>
<dbReference type="SMART" id="SM00490">
    <property type="entry name" value="HELICc"/>
    <property type="match status" value="1"/>
</dbReference>
<feature type="region of interest" description="Disordered" evidence="8">
    <location>
        <begin position="1"/>
        <end position="38"/>
    </location>
</feature>
<dbReference type="GO" id="GO:0003676">
    <property type="term" value="F:nucleic acid binding"/>
    <property type="evidence" value="ECO:0007669"/>
    <property type="project" value="InterPro"/>
</dbReference>
<feature type="domain" description="Helicase C-terminal" evidence="10">
    <location>
        <begin position="321"/>
        <end position="471"/>
    </location>
</feature>
<evidence type="ECO:0000313" key="11">
    <source>
        <dbReference type="Proteomes" id="UP000046395"/>
    </source>
</evidence>
<dbReference type="STRING" id="70415.A0A5S6QMM2"/>
<dbReference type="EC" id="3.6.4.13" evidence="1"/>
<dbReference type="GO" id="GO:0003724">
    <property type="term" value="F:RNA helicase activity"/>
    <property type="evidence" value="ECO:0007669"/>
    <property type="project" value="UniProtKB-EC"/>
</dbReference>
<evidence type="ECO:0000256" key="4">
    <source>
        <dbReference type="ARBA" id="ARBA00022806"/>
    </source>
</evidence>
<evidence type="ECO:0000313" key="12">
    <source>
        <dbReference type="WBParaSite" id="TMUE_2000008414.1"/>
    </source>
</evidence>
<dbReference type="AlphaFoldDB" id="A0A5S6QMM2"/>
<keyword evidence="11" id="KW-1185">Reference proteome</keyword>
<evidence type="ECO:0000259" key="9">
    <source>
        <dbReference type="PROSITE" id="PS51192"/>
    </source>
</evidence>
<dbReference type="InterPro" id="IPR001650">
    <property type="entry name" value="Helicase_C-like"/>
</dbReference>
<proteinExistence type="inferred from homology"/>
<evidence type="ECO:0000256" key="5">
    <source>
        <dbReference type="ARBA" id="ARBA00022840"/>
    </source>
</evidence>
<dbReference type="GO" id="GO:0005524">
    <property type="term" value="F:ATP binding"/>
    <property type="evidence" value="ECO:0007669"/>
    <property type="project" value="UniProtKB-KW"/>
</dbReference>
<accession>A0A5S6QMM2</accession>
<protein>
    <recommendedName>
        <fullName evidence="1">RNA helicase</fullName>
        <ecNumber evidence="1">3.6.4.13</ecNumber>
    </recommendedName>
</protein>
<dbReference type="InterPro" id="IPR014001">
    <property type="entry name" value="Helicase_ATP-bd"/>
</dbReference>
<reference evidence="12" key="1">
    <citation type="submission" date="2019-12" db="UniProtKB">
        <authorList>
            <consortium name="WormBaseParasite"/>
        </authorList>
    </citation>
    <scope>IDENTIFICATION</scope>
</reference>
<dbReference type="SUPFAM" id="SSF52540">
    <property type="entry name" value="P-loop containing nucleoside triphosphate hydrolases"/>
    <property type="match status" value="1"/>
</dbReference>
<dbReference type="CDD" id="cd18787">
    <property type="entry name" value="SF2_C_DEAD"/>
    <property type="match status" value="1"/>
</dbReference>
<evidence type="ECO:0000256" key="7">
    <source>
        <dbReference type="RuleBase" id="RU000492"/>
    </source>
</evidence>
<keyword evidence="4 7" id="KW-0347">Helicase</keyword>
<dbReference type="PANTHER" id="PTHR47958">
    <property type="entry name" value="ATP-DEPENDENT RNA HELICASE DBP3"/>
    <property type="match status" value="1"/>
</dbReference>
<evidence type="ECO:0000256" key="8">
    <source>
        <dbReference type="SAM" id="MobiDB-lite"/>
    </source>
</evidence>
<keyword evidence="3 7" id="KW-0378">Hydrolase</keyword>
<dbReference type="SMART" id="SM00487">
    <property type="entry name" value="DEXDc"/>
    <property type="match status" value="1"/>
</dbReference>
<dbReference type="Pfam" id="PF00270">
    <property type="entry name" value="DEAD"/>
    <property type="match status" value="1"/>
</dbReference>
<dbReference type="GO" id="GO:0043186">
    <property type="term" value="C:P granule"/>
    <property type="evidence" value="ECO:0007669"/>
    <property type="project" value="UniProtKB-ARBA"/>
</dbReference>
<name>A0A5S6QMM2_TRIMR</name>
<dbReference type="Pfam" id="PF00271">
    <property type="entry name" value="Helicase_C"/>
    <property type="match status" value="1"/>
</dbReference>
<dbReference type="Gene3D" id="3.40.50.300">
    <property type="entry name" value="P-loop containing nucleotide triphosphate hydrolases"/>
    <property type="match status" value="2"/>
</dbReference>
<keyword evidence="5 7" id="KW-0067">ATP-binding</keyword>
<evidence type="ECO:0000259" key="10">
    <source>
        <dbReference type="PROSITE" id="PS51194"/>
    </source>
</evidence>
<organism evidence="11 12">
    <name type="scientific">Trichuris muris</name>
    <name type="common">Mouse whipworm</name>
    <dbReference type="NCBI Taxonomy" id="70415"/>
    <lineage>
        <taxon>Eukaryota</taxon>
        <taxon>Metazoa</taxon>
        <taxon>Ecdysozoa</taxon>
        <taxon>Nematoda</taxon>
        <taxon>Enoplea</taxon>
        <taxon>Dorylaimia</taxon>
        <taxon>Trichinellida</taxon>
        <taxon>Trichuridae</taxon>
        <taxon>Trichuris</taxon>
    </lineage>
</organism>
<dbReference type="InterPro" id="IPR011545">
    <property type="entry name" value="DEAD/DEAH_box_helicase_dom"/>
</dbReference>
<dbReference type="PROSITE" id="PS51194">
    <property type="entry name" value="HELICASE_CTER"/>
    <property type="match status" value="1"/>
</dbReference>
<dbReference type="InterPro" id="IPR000629">
    <property type="entry name" value="RNA-helicase_DEAD-box_CS"/>
</dbReference>
<dbReference type="Proteomes" id="UP000046395">
    <property type="component" value="Unassembled WGS sequence"/>
</dbReference>
<sequence length="594" mass="65758">MSFRNSFSDRYGRDSNHGGSSRTFNSRGGGGNGGDIRLTKPRWDKLKLAPFEKNFYQEPAALRTRPRSDDEQFYSSNSVVVRGKSIPRPMLTFAETGFPDGILQQLTSSFEKPSVIQAVSWPIGLSGLDMVGIAQTGSGKTLAFLLPAIVHIKHQAKLTRGDGPIVLIVAPTRELAQQVQAVAQVYGARLGLRSVCVYGGAAKGPQQRELQRGVEICIATPGRLIDFVKMGVTNLRRCTYLVLDEADRMLDMGFEPQITQIVDQIRPDKQTLMYSATWPSEVRALAEKYLHEYVFVNIGSLELAANHNITQVVEIVPEFEKHDRLLKLLQEITHGEDPKTLIFVETKRKADELTRWLRQKGWPALCIHGDKAQSERDWVLTEFRSGKSPILIATDVAARGLDVDDIKYVINYDYPQCSEDYVHRIGRTGRCNRKGTAYTFFNSMNARYAKDLLDVLKEAKQEINPKLYEMVDMARGAGKPRNRYSRWKGDDNFASRKRPIEQTDCYGEKRARSGGDVMMNGGFAFGNYRSGGNFSGSAVSMGKSAAAGFGAATQWGQQRAWGGGASGPTSSGNGALAYGGHMASSGTAPITRRW</sequence>
<evidence type="ECO:0000256" key="6">
    <source>
        <dbReference type="ARBA" id="ARBA00047984"/>
    </source>
</evidence>